<evidence type="ECO:0000256" key="1">
    <source>
        <dbReference type="SAM" id="MobiDB-lite"/>
    </source>
</evidence>
<name>A0A8H6YK72_9AGAR</name>
<protein>
    <recommendedName>
        <fullName evidence="2">DH domain-containing protein</fullName>
    </recommendedName>
</protein>
<dbReference type="SUPFAM" id="SSF48065">
    <property type="entry name" value="DBL homology domain (DH-domain)"/>
    <property type="match status" value="1"/>
</dbReference>
<dbReference type="InterPro" id="IPR000219">
    <property type="entry name" value="DH_dom"/>
</dbReference>
<dbReference type="GO" id="GO:0005085">
    <property type="term" value="F:guanyl-nucleotide exchange factor activity"/>
    <property type="evidence" value="ECO:0007669"/>
    <property type="project" value="InterPro"/>
</dbReference>
<dbReference type="SUPFAM" id="SSF50729">
    <property type="entry name" value="PH domain-like"/>
    <property type="match status" value="1"/>
</dbReference>
<dbReference type="PANTHER" id="PTHR47339:SF1">
    <property type="entry name" value="CELL DIVISION CONTROL PROTEIN 24"/>
    <property type="match status" value="1"/>
</dbReference>
<evidence type="ECO:0000259" key="2">
    <source>
        <dbReference type="PROSITE" id="PS50010"/>
    </source>
</evidence>
<feature type="compositionally biased region" description="Basic residues" evidence="1">
    <location>
        <begin position="319"/>
        <end position="328"/>
    </location>
</feature>
<proteinExistence type="predicted"/>
<dbReference type="Gene3D" id="2.30.29.30">
    <property type="entry name" value="Pleckstrin-homology domain (PH domain)/Phosphotyrosine-binding domain (PTB)"/>
    <property type="match status" value="1"/>
</dbReference>
<dbReference type="GO" id="GO:0031106">
    <property type="term" value="P:septin ring organization"/>
    <property type="evidence" value="ECO:0007669"/>
    <property type="project" value="TreeGrafter"/>
</dbReference>
<dbReference type="GO" id="GO:0043332">
    <property type="term" value="C:mating projection tip"/>
    <property type="evidence" value="ECO:0007669"/>
    <property type="project" value="TreeGrafter"/>
</dbReference>
<dbReference type="OrthoDB" id="1594986at2759"/>
<dbReference type="PANTHER" id="PTHR47339">
    <property type="entry name" value="CELL DIVISION CONTROL PROTEIN 24"/>
    <property type="match status" value="1"/>
</dbReference>
<dbReference type="GO" id="GO:0030010">
    <property type="term" value="P:establishment of cell polarity"/>
    <property type="evidence" value="ECO:0007669"/>
    <property type="project" value="TreeGrafter"/>
</dbReference>
<sequence>MRPLFPRAACSHPTPSTSYSRNVERLLVFQRAFLLRMEAINKLPWPQQRWGRLFIETEEDFVAAYEPWVSLQVAQNNLRDLASPPGPPVSNRILQVRKSLTTFDRLINFRTELPAFVSRPFSRACKYPLPLDSLIKTTSPDTHPHYTELQSGLDAARRVADRLNAVCRLSENVQIAEDLRTSVVDWQGHNVDSFGTLLYDDERLVVTNFSDAEMISRVFLFERIMLFCAIAPGAPILHQGQYHRFRPTTPLVLKGHVLVANVMQAQPNPGDPTSLDVLWAASDDLEVFTLRFKYEYQMRWWETEIKKLIRDCAERRAHGRDHRRKSRRVPFNNQDDRGAFDSDDDLASLAESSLDL</sequence>
<dbReference type="AlphaFoldDB" id="A0A8H6YK72"/>
<accession>A0A8H6YK72</accession>
<dbReference type="InterPro" id="IPR035899">
    <property type="entry name" value="DBL_dom_sf"/>
</dbReference>
<dbReference type="InterPro" id="IPR011993">
    <property type="entry name" value="PH-like_dom_sf"/>
</dbReference>
<dbReference type="EMBL" id="JACAZH010000008">
    <property type="protein sequence ID" value="KAF7361388.1"/>
    <property type="molecule type" value="Genomic_DNA"/>
</dbReference>
<dbReference type="Proteomes" id="UP000623467">
    <property type="component" value="Unassembled WGS sequence"/>
</dbReference>
<gene>
    <name evidence="3" type="ORF">MSAN_01171700</name>
</gene>
<dbReference type="PROSITE" id="PS50010">
    <property type="entry name" value="DH_2"/>
    <property type="match status" value="1"/>
</dbReference>
<organism evidence="3 4">
    <name type="scientific">Mycena sanguinolenta</name>
    <dbReference type="NCBI Taxonomy" id="230812"/>
    <lineage>
        <taxon>Eukaryota</taxon>
        <taxon>Fungi</taxon>
        <taxon>Dikarya</taxon>
        <taxon>Basidiomycota</taxon>
        <taxon>Agaricomycotina</taxon>
        <taxon>Agaricomycetes</taxon>
        <taxon>Agaricomycetidae</taxon>
        <taxon>Agaricales</taxon>
        <taxon>Marasmiineae</taxon>
        <taxon>Mycenaceae</taxon>
        <taxon>Mycena</taxon>
    </lineage>
</organism>
<dbReference type="GO" id="GO:0005737">
    <property type="term" value="C:cytoplasm"/>
    <property type="evidence" value="ECO:0007669"/>
    <property type="project" value="TreeGrafter"/>
</dbReference>
<dbReference type="InterPro" id="IPR053026">
    <property type="entry name" value="CDC42_GEF"/>
</dbReference>
<keyword evidence="4" id="KW-1185">Reference proteome</keyword>
<evidence type="ECO:0000313" key="4">
    <source>
        <dbReference type="Proteomes" id="UP000623467"/>
    </source>
</evidence>
<dbReference type="GO" id="GO:0005634">
    <property type="term" value="C:nucleus"/>
    <property type="evidence" value="ECO:0007669"/>
    <property type="project" value="TreeGrafter"/>
</dbReference>
<reference evidence="3" key="1">
    <citation type="submission" date="2020-05" db="EMBL/GenBank/DDBJ databases">
        <title>Mycena genomes resolve the evolution of fungal bioluminescence.</title>
        <authorList>
            <person name="Tsai I.J."/>
        </authorList>
    </citation>
    <scope>NUCLEOTIDE SEQUENCE</scope>
    <source>
        <strain evidence="3">160909Yilan</strain>
    </source>
</reference>
<dbReference type="Gene3D" id="1.20.900.10">
    <property type="entry name" value="Dbl homology (DH) domain"/>
    <property type="match status" value="1"/>
</dbReference>
<feature type="domain" description="DH" evidence="2">
    <location>
        <begin position="22"/>
        <end position="166"/>
    </location>
</feature>
<dbReference type="Pfam" id="PF15411">
    <property type="entry name" value="PH_10"/>
    <property type="match status" value="1"/>
</dbReference>
<dbReference type="GO" id="GO:0000935">
    <property type="term" value="C:division septum"/>
    <property type="evidence" value="ECO:0007669"/>
    <property type="project" value="TreeGrafter"/>
</dbReference>
<comment type="caution">
    <text evidence="3">The sequence shown here is derived from an EMBL/GenBank/DDBJ whole genome shotgun (WGS) entry which is preliminary data.</text>
</comment>
<feature type="region of interest" description="Disordered" evidence="1">
    <location>
        <begin position="319"/>
        <end position="344"/>
    </location>
</feature>
<dbReference type="Pfam" id="PF00621">
    <property type="entry name" value="RhoGEF"/>
    <property type="match status" value="1"/>
</dbReference>
<evidence type="ECO:0000313" key="3">
    <source>
        <dbReference type="EMBL" id="KAF7361388.1"/>
    </source>
</evidence>